<reference evidence="3" key="1">
    <citation type="submission" date="2017-02" db="EMBL/GenBank/DDBJ databases">
        <authorList>
            <person name="Varghese N."/>
            <person name="Submissions S."/>
        </authorList>
    </citation>
    <scope>NUCLEOTIDE SEQUENCE [LARGE SCALE GENOMIC DNA]</scope>
    <source>
        <strain evidence="3">ATCC 700200</strain>
    </source>
</reference>
<evidence type="ECO:0000256" key="1">
    <source>
        <dbReference type="SAM" id="MobiDB-lite"/>
    </source>
</evidence>
<feature type="region of interest" description="Disordered" evidence="1">
    <location>
        <begin position="168"/>
        <end position="189"/>
    </location>
</feature>
<evidence type="ECO:0000313" key="3">
    <source>
        <dbReference type="Proteomes" id="UP000190774"/>
    </source>
</evidence>
<dbReference type="RefSeq" id="WP_078813423.1">
    <property type="nucleotide sequence ID" value="NZ_FUYE01000006.1"/>
</dbReference>
<proteinExistence type="predicted"/>
<gene>
    <name evidence="2" type="ORF">SAMN02745166_02217</name>
</gene>
<feature type="compositionally biased region" description="Pro residues" evidence="1">
    <location>
        <begin position="29"/>
        <end position="45"/>
    </location>
</feature>
<keyword evidence="3" id="KW-1185">Reference proteome</keyword>
<protein>
    <submittedName>
        <fullName evidence="2">Uncharacterized protein</fullName>
    </submittedName>
</protein>
<feature type="compositionally biased region" description="Gly residues" evidence="1">
    <location>
        <begin position="481"/>
        <end position="490"/>
    </location>
</feature>
<feature type="region of interest" description="Disordered" evidence="1">
    <location>
        <begin position="1"/>
        <end position="60"/>
    </location>
</feature>
<dbReference type="EMBL" id="FUYE01000006">
    <property type="protein sequence ID" value="SKA94840.1"/>
    <property type="molecule type" value="Genomic_DNA"/>
</dbReference>
<organism evidence="2 3">
    <name type="scientific">Prosthecobacter debontii</name>
    <dbReference type="NCBI Taxonomy" id="48467"/>
    <lineage>
        <taxon>Bacteria</taxon>
        <taxon>Pseudomonadati</taxon>
        <taxon>Verrucomicrobiota</taxon>
        <taxon>Verrucomicrobiia</taxon>
        <taxon>Verrucomicrobiales</taxon>
        <taxon>Verrucomicrobiaceae</taxon>
        <taxon>Prosthecobacter</taxon>
    </lineage>
</organism>
<feature type="compositionally biased region" description="Pro residues" evidence="1">
    <location>
        <begin position="9"/>
        <end position="21"/>
    </location>
</feature>
<feature type="compositionally biased region" description="Polar residues" evidence="1">
    <location>
        <begin position="432"/>
        <end position="444"/>
    </location>
</feature>
<name>A0A1T4XZ91_9BACT</name>
<dbReference type="Proteomes" id="UP000190774">
    <property type="component" value="Unassembled WGS sequence"/>
</dbReference>
<accession>A0A1T4XZ91</accession>
<feature type="region of interest" description="Disordered" evidence="1">
    <location>
        <begin position="384"/>
        <end position="490"/>
    </location>
</feature>
<dbReference type="STRING" id="48467.SAMN02745166_02217"/>
<evidence type="ECO:0000313" key="2">
    <source>
        <dbReference type="EMBL" id="SKA94840.1"/>
    </source>
</evidence>
<dbReference type="AlphaFoldDB" id="A0A1T4XZ91"/>
<sequence>MDPDSQPSSGPPLGGPPPPIPSRALKPDLSPPPLPQRPPAPPPLPLQQDANGHYTAHSVDQVKELLQRQATTTGKNPDGTGRDYVFLPFSPDELNNQEEDLLKMATDKVDTYALRKLAIQLYRAEVQSDPSLTNHDTWTDAEFLQKFNASPQQQAFLQQAAPKSPQLIQYHPPDLLQPDQPRPGPGDTVFITAHGSYDSPLLSTRDGQTTLDAHQLLERMRPYIPETIAKINLESCGGRNQFQSSFSATATLDGTYTGVKVIAYGFETPLSEVGLPQPGPEHDSMLSVSDHPFIGLSLGKHVLVGADQWPQVQEHIKTLNLIIEENIQFQAQKEAALPDSLEWQTAQAGLDSNEQRIRDLCAQMRDLEKPGRDHKAQQIIQPPPELSFLNDLPPLDASLPHGPPPPLPSRDSKPILSHPAPELSPEPDSDALSHSSGPQRTRSNSLRDELQAQNTPNPPRRARSNSVGADYQPQNNQAHGQGQGQGLSNS</sequence>